<name>A0A252F3G8_9FIRM</name>
<keyword evidence="2 4" id="KW-0548">Nucleotidyltransferase</keyword>
<gene>
    <name evidence="4" type="primary">ispD</name>
    <name evidence="5" type="ORF">CBW42_08810</name>
</gene>
<evidence type="ECO:0000256" key="3">
    <source>
        <dbReference type="ARBA" id="ARBA00023229"/>
    </source>
</evidence>
<dbReference type="InterPro" id="IPR001228">
    <property type="entry name" value="IspD"/>
</dbReference>
<dbReference type="InterPro" id="IPR034683">
    <property type="entry name" value="IspD/TarI"/>
</dbReference>
<dbReference type="InterPro" id="IPR029044">
    <property type="entry name" value="Nucleotide-diphossugar_trans"/>
</dbReference>
<dbReference type="GO" id="GO:0050518">
    <property type="term" value="F:2-C-methyl-D-erythritol 4-phosphate cytidylyltransferase activity"/>
    <property type="evidence" value="ECO:0007669"/>
    <property type="project" value="UniProtKB-UniRule"/>
</dbReference>
<evidence type="ECO:0000313" key="6">
    <source>
        <dbReference type="Proteomes" id="UP000194903"/>
    </source>
</evidence>
<keyword evidence="6" id="KW-1185">Reference proteome</keyword>
<dbReference type="FunFam" id="3.90.550.10:FF:000003">
    <property type="entry name" value="2-C-methyl-D-erythritol 4-phosphate cytidylyltransferase"/>
    <property type="match status" value="1"/>
</dbReference>
<evidence type="ECO:0000256" key="2">
    <source>
        <dbReference type="ARBA" id="ARBA00022695"/>
    </source>
</evidence>
<comment type="similarity">
    <text evidence="4">Belongs to the IspD/TarI cytidylyltransferase family. IspD subfamily.</text>
</comment>
<keyword evidence="1 4" id="KW-0808">Transferase</keyword>
<accession>A0A252F3G8</accession>
<dbReference type="PANTHER" id="PTHR32125:SF4">
    <property type="entry name" value="2-C-METHYL-D-ERYTHRITOL 4-PHOSPHATE CYTIDYLYLTRANSFERASE, CHLOROPLASTIC"/>
    <property type="match status" value="1"/>
</dbReference>
<feature type="site" description="Positions MEP for the nucleophilic attack" evidence="4">
    <location>
        <position position="171"/>
    </location>
</feature>
<feature type="site" description="Transition state stabilizer" evidence="4">
    <location>
        <position position="40"/>
    </location>
</feature>
<dbReference type="EMBL" id="NHOC01000007">
    <property type="protein sequence ID" value="OUM20150.1"/>
    <property type="molecule type" value="Genomic_DNA"/>
</dbReference>
<dbReference type="Gene3D" id="3.90.550.10">
    <property type="entry name" value="Spore Coat Polysaccharide Biosynthesis Protein SpsA, Chain A"/>
    <property type="match status" value="1"/>
</dbReference>
<reference evidence="5 6" key="1">
    <citation type="submission" date="2017-05" db="EMBL/GenBank/DDBJ databases">
        <title>Butyricicoccus porcorum sp. nov. a butyrate-producing bacterium from the swine intestinal tract.</title>
        <authorList>
            <person name="Trachsel J."/>
            <person name="Humphrey S."/>
            <person name="Allen H.K."/>
        </authorList>
    </citation>
    <scope>NUCLEOTIDE SEQUENCE [LARGE SCALE GENOMIC DNA]</scope>
    <source>
        <strain evidence="5">BB10</strain>
    </source>
</reference>
<dbReference type="InterPro" id="IPR050088">
    <property type="entry name" value="IspD/TarI_cytidylyltransf_bact"/>
</dbReference>
<dbReference type="CDD" id="cd02516">
    <property type="entry name" value="CDP-ME_synthetase"/>
    <property type="match status" value="1"/>
</dbReference>
<comment type="catalytic activity">
    <reaction evidence="4">
        <text>2-C-methyl-D-erythritol 4-phosphate + CTP + H(+) = 4-CDP-2-C-methyl-D-erythritol + diphosphate</text>
        <dbReference type="Rhea" id="RHEA:13429"/>
        <dbReference type="ChEBI" id="CHEBI:15378"/>
        <dbReference type="ChEBI" id="CHEBI:33019"/>
        <dbReference type="ChEBI" id="CHEBI:37563"/>
        <dbReference type="ChEBI" id="CHEBI:57823"/>
        <dbReference type="ChEBI" id="CHEBI:58262"/>
        <dbReference type="EC" id="2.7.7.60"/>
    </reaction>
</comment>
<comment type="pathway">
    <text evidence="4">Isoprenoid biosynthesis; isopentenyl diphosphate biosynthesis via DXP pathway; isopentenyl diphosphate from 1-deoxy-D-xylulose 5-phosphate: step 2/6.</text>
</comment>
<dbReference type="NCBIfam" id="TIGR00453">
    <property type="entry name" value="ispD"/>
    <property type="match status" value="1"/>
</dbReference>
<protein>
    <recommendedName>
        <fullName evidence="4">2-C-methyl-D-erythritol 4-phosphate cytidylyltransferase</fullName>
        <ecNumber evidence="4">2.7.7.60</ecNumber>
    </recommendedName>
    <alternativeName>
        <fullName evidence="4">4-diphosphocytidyl-2C-methyl-D-erythritol synthase</fullName>
    </alternativeName>
    <alternativeName>
        <fullName evidence="4">MEP cytidylyltransferase</fullName>
        <shortName evidence="4">MCT</shortName>
    </alternativeName>
</protein>
<comment type="function">
    <text evidence="4">Catalyzes the formation of 4-diphosphocytidyl-2-C-methyl-D-erythritol from CTP and 2-C-methyl-D-erythritol 4-phosphate (MEP).</text>
</comment>
<dbReference type="PANTHER" id="PTHR32125">
    <property type="entry name" value="2-C-METHYL-D-ERYTHRITOL 4-PHOSPHATE CYTIDYLYLTRANSFERASE, CHLOROPLASTIC"/>
    <property type="match status" value="1"/>
</dbReference>
<evidence type="ECO:0000256" key="1">
    <source>
        <dbReference type="ARBA" id="ARBA00022679"/>
    </source>
</evidence>
<keyword evidence="3 4" id="KW-0414">Isoprene biosynthesis</keyword>
<dbReference type="RefSeq" id="WP_087020155.1">
    <property type="nucleotide sequence ID" value="NZ_CP178353.1"/>
</dbReference>
<feature type="site" description="Positions MEP for the nucleophilic attack" evidence="4">
    <location>
        <position position="227"/>
    </location>
</feature>
<dbReference type="Pfam" id="PF01128">
    <property type="entry name" value="IspD"/>
    <property type="match status" value="1"/>
</dbReference>
<dbReference type="Proteomes" id="UP000194903">
    <property type="component" value="Unassembled WGS sequence"/>
</dbReference>
<dbReference type="GO" id="GO:0019288">
    <property type="term" value="P:isopentenyl diphosphate biosynthetic process, methylerythritol 4-phosphate pathway"/>
    <property type="evidence" value="ECO:0007669"/>
    <property type="project" value="UniProtKB-UniRule"/>
</dbReference>
<dbReference type="EC" id="2.7.7.60" evidence="4"/>
<organism evidence="5 6">
    <name type="scientific">Butyricicoccus porcorum</name>
    <dbReference type="NCBI Taxonomy" id="1945634"/>
    <lineage>
        <taxon>Bacteria</taxon>
        <taxon>Bacillati</taxon>
        <taxon>Bacillota</taxon>
        <taxon>Clostridia</taxon>
        <taxon>Eubacteriales</taxon>
        <taxon>Butyricicoccaceae</taxon>
        <taxon>Butyricicoccus</taxon>
    </lineage>
</organism>
<evidence type="ECO:0000313" key="5">
    <source>
        <dbReference type="EMBL" id="OUM20150.1"/>
    </source>
</evidence>
<feature type="site" description="Transition state stabilizer" evidence="4">
    <location>
        <position position="34"/>
    </location>
</feature>
<proteinExistence type="inferred from homology"/>
<dbReference type="UniPathway" id="UPA00056">
    <property type="reaction ID" value="UER00093"/>
</dbReference>
<dbReference type="HAMAP" id="MF_00108">
    <property type="entry name" value="IspD"/>
    <property type="match status" value="1"/>
</dbReference>
<dbReference type="AlphaFoldDB" id="A0A252F3G8"/>
<evidence type="ECO:0000256" key="4">
    <source>
        <dbReference type="HAMAP-Rule" id="MF_00108"/>
    </source>
</evidence>
<sequence length="247" mass="26959">MLDLFKKRPQDRHEPETRGKKVYAIIPAAGSSRRMGGGNKLVMELGGQPILCRTLRVFNACDVIDGIILVCRRQDQKTYASLCADWKIDKVAKIVEGGPSREHSVLNGVLACGKEIGYVAIHDAARPLITEDIIRETVEAAKRDSAAAPAVGVKDSIQRVQKGKMMENVDRETIMAVQTPQCFDIDLIRAALTKAIDSGTSLTDDCGAVTKLGQPVSMTRGSYDNIKITTPEDVILGEVILKGRSRR</sequence>
<dbReference type="OrthoDB" id="9806837at2"/>
<dbReference type="SUPFAM" id="SSF53448">
    <property type="entry name" value="Nucleotide-diphospho-sugar transferases"/>
    <property type="match status" value="1"/>
</dbReference>
<comment type="caution">
    <text evidence="5">The sequence shown here is derived from an EMBL/GenBank/DDBJ whole genome shotgun (WGS) entry which is preliminary data.</text>
</comment>